<sequence>MSWKAVEMQVALPRTQDAGQLQDQLQQRGQIMQDNIAQQQLRELERKRKSVLESEHAESVHNEGDEQHEESDSYSDEEHQRSEQKNGEKYRIPHPYLGNRVDFSR</sequence>
<dbReference type="EMBL" id="BAAACZ010000011">
    <property type="protein sequence ID" value="GAA0461458.1"/>
    <property type="molecule type" value="Genomic_DNA"/>
</dbReference>
<gene>
    <name evidence="2" type="ORF">GCM10008935_16130</name>
</gene>
<feature type="region of interest" description="Disordered" evidence="1">
    <location>
        <begin position="45"/>
        <end position="105"/>
    </location>
</feature>
<feature type="compositionally biased region" description="Basic and acidic residues" evidence="1">
    <location>
        <begin position="45"/>
        <end position="65"/>
    </location>
</feature>
<comment type="caution">
    <text evidence="2">The sequence shown here is derived from an EMBL/GenBank/DDBJ whole genome shotgun (WGS) entry which is preliminary data.</text>
</comment>
<organism evidence="2 3">
    <name type="scientific">Alkalibacillus silvisoli</name>
    <dbReference type="NCBI Taxonomy" id="392823"/>
    <lineage>
        <taxon>Bacteria</taxon>
        <taxon>Bacillati</taxon>
        <taxon>Bacillota</taxon>
        <taxon>Bacilli</taxon>
        <taxon>Bacillales</taxon>
        <taxon>Bacillaceae</taxon>
        <taxon>Alkalibacillus</taxon>
    </lineage>
</organism>
<accession>A0ABN0ZWL9</accession>
<feature type="compositionally biased region" description="Acidic residues" evidence="1">
    <location>
        <begin position="66"/>
        <end position="75"/>
    </location>
</feature>
<dbReference type="Proteomes" id="UP001500740">
    <property type="component" value="Unassembled WGS sequence"/>
</dbReference>
<feature type="compositionally biased region" description="Low complexity" evidence="1">
    <location>
        <begin position="16"/>
        <end position="25"/>
    </location>
</feature>
<feature type="compositionally biased region" description="Basic and acidic residues" evidence="1">
    <location>
        <begin position="76"/>
        <end position="91"/>
    </location>
</feature>
<name>A0ABN0ZWL9_9BACI</name>
<reference evidence="2 3" key="1">
    <citation type="journal article" date="2019" name="Int. J. Syst. Evol. Microbiol.">
        <title>The Global Catalogue of Microorganisms (GCM) 10K type strain sequencing project: providing services to taxonomists for standard genome sequencing and annotation.</title>
        <authorList>
            <consortium name="The Broad Institute Genomics Platform"/>
            <consortium name="The Broad Institute Genome Sequencing Center for Infectious Disease"/>
            <person name="Wu L."/>
            <person name="Ma J."/>
        </authorList>
    </citation>
    <scope>NUCLEOTIDE SEQUENCE [LARGE SCALE GENOMIC DNA]</scope>
    <source>
        <strain evidence="2 3">JCM 14193</strain>
    </source>
</reference>
<dbReference type="RefSeq" id="WP_343782972.1">
    <property type="nucleotide sequence ID" value="NZ_BAAACZ010000011.1"/>
</dbReference>
<protein>
    <recommendedName>
        <fullName evidence="4">RNA polymerase subunit sigma</fullName>
    </recommendedName>
</protein>
<evidence type="ECO:0000256" key="1">
    <source>
        <dbReference type="SAM" id="MobiDB-lite"/>
    </source>
</evidence>
<evidence type="ECO:0000313" key="3">
    <source>
        <dbReference type="Proteomes" id="UP001500740"/>
    </source>
</evidence>
<evidence type="ECO:0008006" key="4">
    <source>
        <dbReference type="Google" id="ProtNLM"/>
    </source>
</evidence>
<keyword evidence="3" id="KW-1185">Reference proteome</keyword>
<proteinExistence type="predicted"/>
<evidence type="ECO:0000313" key="2">
    <source>
        <dbReference type="EMBL" id="GAA0461458.1"/>
    </source>
</evidence>
<feature type="region of interest" description="Disordered" evidence="1">
    <location>
        <begin position="1"/>
        <end position="25"/>
    </location>
</feature>